<evidence type="ECO:0000256" key="1">
    <source>
        <dbReference type="SAM" id="Phobius"/>
    </source>
</evidence>
<reference evidence="2 3" key="1">
    <citation type="submission" date="2015-10" db="EMBL/GenBank/DDBJ databases">
        <title>Draft genome sequence of Streptomyces sp. RV15, isolated from a marine sponge.</title>
        <authorList>
            <person name="Ruckert C."/>
            <person name="Abdelmohsen U.R."/>
            <person name="Winkler A."/>
            <person name="Hentschel U."/>
            <person name="Kalinowski J."/>
            <person name="Kampfer P."/>
            <person name="Glaeser S."/>
        </authorList>
    </citation>
    <scope>NUCLEOTIDE SEQUENCE [LARGE SCALE GENOMIC DNA]</scope>
    <source>
        <strain evidence="2 3">RV15</strain>
    </source>
</reference>
<dbReference type="RefSeq" id="WP_067020358.1">
    <property type="nucleotide sequence ID" value="NZ_KQ949081.1"/>
</dbReference>
<keyword evidence="1" id="KW-0812">Transmembrane</keyword>
<keyword evidence="1" id="KW-0472">Membrane</keyword>
<name>A0A101V130_9ACTN</name>
<dbReference type="AlphaFoldDB" id="A0A101V130"/>
<dbReference type="Proteomes" id="UP000053260">
    <property type="component" value="Unassembled WGS sequence"/>
</dbReference>
<protein>
    <recommendedName>
        <fullName evidence="4">PH domain-containing protein</fullName>
    </recommendedName>
</protein>
<comment type="caution">
    <text evidence="2">The sequence shown here is derived from an EMBL/GenBank/DDBJ whole genome shotgun (WGS) entry which is preliminary data.</text>
</comment>
<organism evidence="2 3">
    <name type="scientific">Streptomyces dysideae</name>
    <dbReference type="NCBI Taxonomy" id="909626"/>
    <lineage>
        <taxon>Bacteria</taxon>
        <taxon>Bacillati</taxon>
        <taxon>Actinomycetota</taxon>
        <taxon>Actinomycetes</taxon>
        <taxon>Kitasatosporales</taxon>
        <taxon>Streptomycetaceae</taxon>
        <taxon>Streptomyces</taxon>
    </lineage>
</organism>
<proteinExistence type="predicted"/>
<evidence type="ECO:0000313" key="3">
    <source>
        <dbReference type="Proteomes" id="UP000053260"/>
    </source>
</evidence>
<evidence type="ECO:0000313" key="2">
    <source>
        <dbReference type="EMBL" id="KUO20576.1"/>
    </source>
</evidence>
<feature type="transmembrane region" description="Helical" evidence="1">
    <location>
        <begin position="209"/>
        <end position="230"/>
    </location>
</feature>
<accession>A0A101V130</accession>
<feature type="transmembrane region" description="Helical" evidence="1">
    <location>
        <begin position="177"/>
        <end position="203"/>
    </location>
</feature>
<dbReference type="OrthoDB" id="4090540at2"/>
<dbReference type="EMBL" id="LMXB01000032">
    <property type="protein sequence ID" value="KUO20576.1"/>
    <property type="molecule type" value="Genomic_DNA"/>
</dbReference>
<gene>
    <name evidence="2" type="ORF">AQJ91_13510</name>
</gene>
<evidence type="ECO:0008006" key="4">
    <source>
        <dbReference type="Google" id="ProtNLM"/>
    </source>
</evidence>
<sequence>MGGDMGSCGLKRVYSRQKRLSGHWHFLIAVMVVQFAYQTARESPLPSWVKPTWAVLMLVSFSWLALYPRRARTVVGVDGITVRWIIRERRRAWRDIYDIRVEANAYAGRHQPSAFACLYDTDGRRLRLPFLDEMNVEALRTEVADVRAAAARHRGTAWERRPEVEERIRRRAAHRQAWGSAALCAVVVLVGMVVVMAVLFFTADDLPSPLLMFLWIPLASFVLLAALFNWRVQALSA</sequence>
<feature type="transmembrane region" description="Helical" evidence="1">
    <location>
        <begin position="49"/>
        <end position="67"/>
    </location>
</feature>
<keyword evidence="1" id="KW-1133">Transmembrane helix</keyword>
<keyword evidence="3" id="KW-1185">Reference proteome</keyword>
<feature type="transmembrane region" description="Helical" evidence="1">
    <location>
        <begin position="20"/>
        <end position="37"/>
    </location>
</feature>